<dbReference type="RefSeq" id="WP_071617253.1">
    <property type="nucleotide sequence ID" value="NZ_MINN01000072.1"/>
</dbReference>
<dbReference type="AlphaFoldDB" id="A0A1J6W7N5"/>
<comment type="caution">
    <text evidence="1">The sequence shown here is derived from an EMBL/GenBank/DDBJ whole genome shotgun (WGS) entry which is preliminary data.</text>
</comment>
<evidence type="ECO:0000313" key="1">
    <source>
        <dbReference type="EMBL" id="OIU72724.1"/>
    </source>
</evidence>
<dbReference type="InterPro" id="IPR013494">
    <property type="entry name" value="CHP02678"/>
</dbReference>
<organism evidence="1 2">
    <name type="scientific">Rossellomorea aquimaris</name>
    <dbReference type="NCBI Taxonomy" id="189382"/>
    <lineage>
        <taxon>Bacteria</taxon>
        <taxon>Bacillati</taxon>
        <taxon>Bacillota</taxon>
        <taxon>Bacilli</taxon>
        <taxon>Bacillales</taxon>
        <taxon>Bacillaceae</taxon>
        <taxon>Rossellomorea</taxon>
    </lineage>
</organism>
<accession>A0A1J6W7N5</accession>
<dbReference type="EMBL" id="MINN01000072">
    <property type="protein sequence ID" value="OIU72724.1"/>
    <property type="molecule type" value="Genomic_DNA"/>
</dbReference>
<keyword evidence="2" id="KW-1185">Reference proteome</keyword>
<dbReference type="NCBIfam" id="TIGR02678">
    <property type="entry name" value="TIGR02678 family protein"/>
    <property type="match status" value="1"/>
</dbReference>
<dbReference type="OrthoDB" id="1654131at2"/>
<name>A0A1J6W7N5_9BACI</name>
<sequence length="390" mass="46774">MEQVQTVEFDEKAIEGLELLLHEFWILRSENPQEYQLIREREKVLRRYLDDKFGLLLIVHQHFIKLEKIPVEPEPWMGISSFQEPRDYALFCYAMAFLEEKSVGEQFLLSELADEIRHDYEGEEGIDWTVYTHRKSLIRTIKTMTDLHLIRTVDGNIQKFDHDDEHEVLYETTVYSKYFIRSFPEDLTQFTCWQDLLQEDWKFQQEDERRKRVYRQLFFSPGVHRKSTNDPDFIYIRNFRNRMAEDIEKHSHYRLRLFKNTAFLSSQEPHFKYEYFPDNKAVTDVLLQLSFLLYEKRSSFSPLESGDLLLTTGDFDQLIMELKVQNESGWSKYFREASVETIRKECLSSMKNWMMAETDESEAMIYIKPLFGILAGKYPDDFTGKDDESE</sequence>
<reference evidence="1 2" key="1">
    <citation type="submission" date="2016-09" db="EMBL/GenBank/DDBJ databases">
        <title>Bacillus aquimaris SAMM genome sequence reveals colonization and biosurfactant production capacities.</title>
        <authorList>
            <person name="Waghmode S.R."/>
            <person name="Suryavanshi M.V."/>
        </authorList>
    </citation>
    <scope>NUCLEOTIDE SEQUENCE [LARGE SCALE GENOMIC DNA]</scope>
    <source>
        <strain evidence="1 2">SAMM</strain>
    </source>
</reference>
<dbReference type="Proteomes" id="UP000182062">
    <property type="component" value="Unassembled WGS sequence"/>
</dbReference>
<proteinExistence type="predicted"/>
<evidence type="ECO:0000313" key="2">
    <source>
        <dbReference type="Proteomes" id="UP000182062"/>
    </source>
</evidence>
<protein>
    <submittedName>
        <fullName evidence="1">TIGR02678 family protein</fullName>
    </submittedName>
</protein>
<gene>
    <name evidence="1" type="ORF">BHE18_15150</name>
</gene>
<dbReference type="Pfam" id="PF09661">
    <property type="entry name" value="DUF2398"/>
    <property type="match status" value="1"/>
</dbReference>